<name>A0ABR0DZV6_ZASCE</name>
<organism evidence="1 2">
    <name type="scientific">Zasmidium cellare</name>
    <name type="common">Wine cellar mold</name>
    <name type="synonym">Racodium cellare</name>
    <dbReference type="NCBI Taxonomy" id="395010"/>
    <lineage>
        <taxon>Eukaryota</taxon>
        <taxon>Fungi</taxon>
        <taxon>Dikarya</taxon>
        <taxon>Ascomycota</taxon>
        <taxon>Pezizomycotina</taxon>
        <taxon>Dothideomycetes</taxon>
        <taxon>Dothideomycetidae</taxon>
        <taxon>Mycosphaerellales</taxon>
        <taxon>Mycosphaerellaceae</taxon>
        <taxon>Zasmidium</taxon>
    </lineage>
</organism>
<evidence type="ECO:0000313" key="2">
    <source>
        <dbReference type="Proteomes" id="UP001305779"/>
    </source>
</evidence>
<keyword evidence="2" id="KW-1185">Reference proteome</keyword>
<gene>
    <name evidence="1" type="ORF">PRZ48_014056</name>
</gene>
<sequence length="270" mass="30184">MSVAALQVLNTTELPEMVLFSLCDGSDTGLATLLRSTRVNRKFRDVIKQAPHRQRALFLRDDRNGSDPGNKDHGFNSLVASSPIALPRAIQLPSLGTRAIQVSIASAQTKSLGLETQVIFGFENRGLPSRFLDHWLWKQLQSSWLKMKVCSKAVTDTHIVVRHGLWDCRMIQTKACKTEDPTFGELIALAVQEPVHECGMTSLFNSFYEDYADGTVLAIRKKGEHAQADAEEEKRGPAFGPPWSAKDLLPGYMKVDGSVYVGWERKRVKW</sequence>
<dbReference type="Proteomes" id="UP001305779">
    <property type="component" value="Unassembled WGS sequence"/>
</dbReference>
<proteinExistence type="predicted"/>
<dbReference type="EMBL" id="JAXOVC010000013">
    <property type="protein sequence ID" value="KAK4494700.1"/>
    <property type="molecule type" value="Genomic_DNA"/>
</dbReference>
<comment type="caution">
    <text evidence="1">The sequence shown here is derived from an EMBL/GenBank/DDBJ whole genome shotgun (WGS) entry which is preliminary data.</text>
</comment>
<evidence type="ECO:0008006" key="3">
    <source>
        <dbReference type="Google" id="ProtNLM"/>
    </source>
</evidence>
<accession>A0ABR0DZV6</accession>
<protein>
    <recommendedName>
        <fullName evidence="3">F-box domain-containing protein</fullName>
    </recommendedName>
</protein>
<reference evidence="1 2" key="1">
    <citation type="journal article" date="2023" name="G3 (Bethesda)">
        <title>A chromosome-level genome assembly of Zasmidium syzygii isolated from banana leaves.</title>
        <authorList>
            <person name="van Westerhoven A.C."/>
            <person name="Mehrabi R."/>
            <person name="Talebi R."/>
            <person name="Steentjes M.B.F."/>
            <person name="Corcolon B."/>
            <person name="Chong P.A."/>
            <person name="Kema G.H.J."/>
            <person name="Seidl M.F."/>
        </authorList>
    </citation>
    <scope>NUCLEOTIDE SEQUENCE [LARGE SCALE GENOMIC DNA]</scope>
    <source>
        <strain evidence="1 2">P124</strain>
    </source>
</reference>
<evidence type="ECO:0000313" key="1">
    <source>
        <dbReference type="EMBL" id="KAK4494700.1"/>
    </source>
</evidence>